<keyword evidence="9" id="KW-0645">Protease</keyword>
<organism evidence="9 10">
    <name type="scientific">Halobacillus seohaensis</name>
    <dbReference type="NCBI Taxonomy" id="447421"/>
    <lineage>
        <taxon>Bacteria</taxon>
        <taxon>Bacillati</taxon>
        <taxon>Bacillota</taxon>
        <taxon>Bacilli</taxon>
        <taxon>Bacillales</taxon>
        <taxon>Bacillaceae</taxon>
        <taxon>Halobacillus</taxon>
    </lineage>
</organism>
<keyword evidence="5 7" id="KW-1133">Transmembrane helix</keyword>
<dbReference type="GO" id="GO:0006508">
    <property type="term" value="P:proteolysis"/>
    <property type="evidence" value="ECO:0007669"/>
    <property type="project" value="UniProtKB-KW"/>
</dbReference>
<dbReference type="Proteomes" id="UP001596410">
    <property type="component" value="Unassembled WGS sequence"/>
</dbReference>
<name>A0ABW2EE69_9BACI</name>
<keyword evidence="10" id="KW-1185">Reference proteome</keyword>
<dbReference type="InterPro" id="IPR008915">
    <property type="entry name" value="Peptidase_M50"/>
</dbReference>
<gene>
    <name evidence="9" type="ORF">ACFQIC_01300</name>
</gene>
<proteinExistence type="inferred from homology"/>
<dbReference type="RefSeq" id="WP_390216899.1">
    <property type="nucleotide sequence ID" value="NZ_JBHSZV010000004.1"/>
</dbReference>
<evidence type="ECO:0000256" key="4">
    <source>
        <dbReference type="ARBA" id="ARBA00022692"/>
    </source>
</evidence>
<feature type="transmembrane region" description="Helical" evidence="7">
    <location>
        <begin position="82"/>
        <end position="102"/>
    </location>
</feature>
<evidence type="ECO:0000313" key="9">
    <source>
        <dbReference type="EMBL" id="MFC7060507.1"/>
    </source>
</evidence>
<evidence type="ECO:0000256" key="2">
    <source>
        <dbReference type="ARBA" id="ARBA00004141"/>
    </source>
</evidence>
<dbReference type="GO" id="GO:0008233">
    <property type="term" value="F:peptidase activity"/>
    <property type="evidence" value="ECO:0007669"/>
    <property type="project" value="UniProtKB-KW"/>
</dbReference>
<feature type="transmembrane region" description="Helical" evidence="7">
    <location>
        <begin position="114"/>
        <end position="132"/>
    </location>
</feature>
<reference evidence="10" key="1">
    <citation type="journal article" date="2019" name="Int. J. Syst. Evol. Microbiol.">
        <title>The Global Catalogue of Microorganisms (GCM) 10K type strain sequencing project: providing services to taxonomists for standard genome sequencing and annotation.</title>
        <authorList>
            <consortium name="The Broad Institute Genomics Platform"/>
            <consortium name="The Broad Institute Genome Sequencing Center for Infectious Disease"/>
            <person name="Wu L."/>
            <person name="Ma J."/>
        </authorList>
    </citation>
    <scope>NUCLEOTIDE SEQUENCE [LARGE SCALE GENOMIC DNA]</scope>
    <source>
        <strain evidence="10">CGMCC 4.1621</strain>
    </source>
</reference>
<sequence>MIEFIITLLFIVAPIGLTIHEMGHTGIGLFSGSKRSVLTIGLGPPIIRIKLHKLHIIIHALYFFGGYSSNEKNSGFSPLQKILISLGGPLANGLFASFLIMTTRSFVNEPFIDLLIMFNLYLAVINLVPFRLGRRKSDGYRVLQTMFRSAG</sequence>
<accession>A0ABW2EE69</accession>
<dbReference type="EMBL" id="JBHSZV010000004">
    <property type="protein sequence ID" value="MFC7060507.1"/>
    <property type="molecule type" value="Genomic_DNA"/>
</dbReference>
<comment type="cofactor">
    <cofactor evidence="1">
        <name>Zn(2+)</name>
        <dbReference type="ChEBI" id="CHEBI:29105"/>
    </cofactor>
</comment>
<feature type="domain" description="Peptidase M50" evidence="8">
    <location>
        <begin position="15"/>
        <end position="103"/>
    </location>
</feature>
<evidence type="ECO:0000256" key="7">
    <source>
        <dbReference type="SAM" id="Phobius"/>
    </source>
</evidence>
<dbReference type="Pfam" id="PF02163">
    <property type="entry name" value="Peptidase_M50"/>
    <property type="match status" value="1"/>
</dbReference>
<keyword evidence="9" id="KW-0378">Hydrolase</keyword>
<protein>
    <submittedName>
        <fullName evidence="9">Site-2 protease family protein</fullName>
    </submittedName>
</protein>
<evidence type="ECO:0000256" key="6">
    <source>
        <dbReference type="ARBA" id="ARBA00023136"/>
    </source>
</evidence>
<comment type="subcellular location">
    <subcellularLocation>
        <location evidence="2">Membrane</location>
        <topology evidence="2">Multi-pass membrane protein</topology>
    </subcellularLocation>
</comment>
<evidence type="ECO:0000256" key="5">
    <source>
        <dbReference type="ARBA" id="ARBA00022989"/>
    </source>
</evidence>
<evidence type="ECO:0000259" key="8">
    <source>
        <dbReference type="Pfam" id="PF02163"/>
    </source>
</evidence>
<keyword evidence="6 7" id="KW-0472">Membrane</keyword>
<evidence type="ECO:0000313" key="10">
    <source>
        <dbReference type="Proteomes" id="UP001596410"/>
    </source>
</evidence>
<comment type="caution">
    <text evidence="9">The sequence shown here is derived from an EMBL/GenBank/DDBJ whole genome shotgun (WGS) entry which is preliminary data.</text>
</comment>
<comment type="similarity">
    <text evidence="3">Belongs to the peptidase M50B family.</text>
</comment>
<evidence type="ECO:0000256" key="3">
    <source>
        <dbReference type="ARBA" id="ARBA00007931"/>
    </source>
</evidence>
<keyword evidence="4 7" id="KW-0812">Transmembrane</keyword>
<evidence type="ECO:0000256" key="1">
    <source>
        <dbReference type="ARBA" id="ARBA00001947"/>
    </source>
</evidence>